<evidence type="ECO:0000313" key="3">
    <source>
        <dbReference type="Proteomes" id="UP000007319"/>
    </source>
</evidence>
<name>A0A9P1JXK9_9PROT</name>
<dbReference type="KEGG" id="abs:AZOBR_p250002"/>
<dbReference type="AlphaFoldDB" id="A0A9P1JXK9"/>
<sequence length="303" mass="31528">MGDQRRRGDHPAGAPAGHGVRLGQAVDGHRALRHAGKGGDADVGAVEGQAGVDLVGDDPQIVAAGEVGDGLQFLCRHDDAGGVGGGRQEYGAGARGHRGGQRRRVQPERGGVRGHRDQRGARRADTGLVGQVHRLRHQHLVPRFDEAEGGVEQAVLRPGADDDVLRLHRQAGAAGHVAGQRGAQLRTAGNRGVVGVAGVKGGDGGVAHRGGRVEIRVADAQHDHVLAAPLGGPGGEMDVPGRDAVAADAVGEGRETHRRRLPGRLSRWPDTGHGASPSICPRAMPGHNRAFEKRRRKAAIHAH</sequence>
<reference evidence="2 3" key="1">
    <citation type="journal article" date="2011" name="PLoS Genet.">
        <title>Azospirillum genomes reveal transition of bacteria from aquatic to terrestrial environments.</title>
        <authorList>
            <person name="Wisniewski-Dye F."/>
            <person name="Borziak K."/>
            <person name="Khalsa-Moyers G."/>
            <person name="Alexandre G."/>
            <person name="Sukharnikov L.O."/>
            <person name="Wuichet K."/>
            <person name="Hurst G.B."/>
            <person name="McDonald W.H."/>
            <person name="Robertson J.S."/>
            <person name="Barbe V."/>
            <person name="Calteau A."/>
            <person name="Rouy Z."/>
            <person name="Mangenot S."/>
            <person name="Prigent-Combaret C."/>
            <person name="Normand P."/>
            <person name="Boyer M."/>
            <person name="Siguier P."/>
            <person name="Dessaux Y."/>
            <person name="Elmerich C."/>
            <person name="Condemine G."/>
            <person name="Krishnen G."/>
            <person name="Kennedy I."/>
            <person name="Paterson A.H."/>
            <person name="Gonzalez V."/>
            <person name="Mavingui P."/>
            <person name="Zhulin I.B."/>
        </authorList>
    </citation>
    <scope>NUCLEOTIDE SEQUENCE [LARGE SCALE GENOMIC DNA]</scope>
    <source>
        <strain evidence="2 3">Sp245</strain>
    </source>
</reference>
<dbReference type="Proteomes" id="UP000007319">
    <property type="component" value="Plasmid AZOBR_p2"/>
</dbReference>
<feature type="region of interest" description="Disordered" evidence="1">
    <location>
        <begin position="1"/>
        <end position="21"/>
    </location>
</feature>
<feature type="region of interest" description="Disordered" evidence="1">
    <location>
        <begin position="89"/>
        <end position="122"/>
    </location>
</feature>
<protein>
    <submittedName>
        <fullName evidence="2">Uncharacterized protein</fullName>
    </submittedName>
</protein>
<keyword evidence="2" id="KW-0614">Plasmid</keyword>
<evidence type="ECO:0000313" key="2">
    <source>
        <dbReference type="EMBL" id="CCD01761.1"/>
    </source>
</evidence>
<keyword evidence="3" id="KW-1185">Reference proteome</keyword>
<dbReference type="EMBL" id="HE577329">
    <property type="protein sequence ID" value="CCD01761.1"/>
    <property type="molecule type" value="Genomic_DNA"/>
</dbReference>
<feature type="compositionally biased region" description="Basic and acidic residues" evidence="1">
    <location>
        <begin position="1"/>
        <end position="10"/>
    </location>
</feature>
<proteinExistence type="predicted"/>
<geneLocation type="plasmid" evidence="2 3">
    <name>AZOBR_p2</name>
</geneLocation>
<organism evidence="2 3">
    <name type="scientific">Azospirillum baldaniorum</name>
    <dbReference type="NCBI Taxonomy" id="1064539"/>
    <lineage>
        <taxon>Bacteria</taxon>
        <taxon>Pseudomonadati</taxon>
        <taxon>Pseudomonadota</taxon>
        <taxon>Alphaproteobacteria</taxon>
        <taxon>Rhodospirillales</taxon>
        <taxon>Azospirillaceae</taxon>
        <taxon>Azospirillum</taxon>
    </lineage>
</organism>
<gene>
    <name evidence="2" type="ORF">AZOBR_p250002</name>
</gene>
<evidence type="ECO:0000256" key="1">
    <source>
        <dbReference type="SAM" id="MobiDB-lite"/>
    </source>
</evidence>
<feature type="compositionally biased region" description="Basic residues" evidence="1">
    <location>
        <begin position="95"/>
        <end position="104"/>
    </location>
</feature>
<accession>A0A9P1JXK9</accession>
<feature type="compositionally biased region" description="Basic and acidic residues" evidence="1">
    <location>
        <begin position="105"/>
        <end position="122"/>
    </location>
</feature>
<feature type="region of interest" description="Disordered" evidence="1">
    <location>
        <begin position="263"/>
        <end position="285"/>
    </location>
</feature>